<evidence type="ECO:0000313" key="1">
    <source>
        <dbReference type="EMBL" id="MDQ0470586.1"/>
    </source>
</evidence>
<evidence type="ECO:0000313" key="2">
    <source>
        <dbReference type="Proteomes" id="UP001242480"/>
    </source>
</evidence>
<reference evidence="1 2" key="1">
    <citation type="submission" date="2023-07" db="EMBL/GenBank/DDBJ databases">
        <title>Genomic Encyclopedia of Type Strains, Phase IV (KMG-IV): sequencing the most valuable type-strain genomes for metagenomic binning, comparative biology and taxonomic classification.</title>
        <authorList>
            <person name="Goeker M."/>
        </authorList>
    </citation>
    <scope>NUCLEOTIDE SEQUENCE [LARGE SCALE GENOMIC DNA]</scope>
    <source>
        <strain evidence="1 2">DSM 19619</strain>
    </source>
</reference>
<sequence length="74" mass="8360">MRKYPELRPRLYAEEIDKLIRRVAAEEAHVDLHAESRRIFGCSGVTIDTTLRDLAEMNIPAGRAIPDNENGAAR</sequence>
<dbReference type="RefSeq" id="WP_307274666.1">
    <property type="nucleotide sequence ID" value="NZ_JAUSVX010000006.1"/>
</dbReference>
<accession>A0ABU0J8I2</accession>
<name>A0ABU0J8I2_9HYPH</name>
<keyword evidence="2" id="KW-1185">Reference proteome</keyword>
<protein>
    <recommendedName>
        <fullName evidence="3">Transposase</fullName>
    </recommendedName>
</protein>
<organism evidence="1 2">
    <name type="scientific">Labrys wisconsinensis</name>
    <dbReference type="NCBI Taxonomy" id="425677"/>
    <lineage>
        <taxon>Bacteria</taxon>
        <taxon>Pseudomonadati</taxon>
        <taxon>Pseudomonadota</taxon>
        <taxon>Alphaproteobacteria</taxon>
        <taxon>Hyphomicrobiales</taxon>
        <taxon>Xanthobacteraceae</taxon>
        <taxon>Labrys</taxon>
    </lineage>
</organism>
<proteinExistence type="predicted"/>
<dbReference type="Proteomes" id="UP001242480">
    <property type="component" value="Unassembled WGS sequence"/>
</dbReference>
<gene>
    <name evidence="1" type="ORF">QO011_003605</name>
</gene>
<comment type="caution">
    <text evidence="1">The sequence shown here is derived from an EMBL/GenBank/DDBJ whole genome shotgun (WGS) entry which is preliminary data.</text>
</comment>
<evidence type="ECO:0008006" key="3">
    <source>
        <dbReference type="Google" id="ProtNLM"/>
    </source>
</evidence>
<dbReference type="EMBL" id="JAUSVX010000006">
    <property type="protein sequence ID" value="MDQ0470586.1"/>
    <property type="molecule type" value="Genomic_DNA"/>
</dbReference>